<gene>
    <name evidence="13" type="ORF">FJT64_012156</name>
</gene>
<sequence length="604" mass="65720">MEQRRWVVALAVLSHLSSCELTDPVSSPTAGLSRVAALSPSSLAALLDTVSETVSADSVVVYTCGGRWPLGRRAPRLPLLHFSAGSEGALVEHLDTAGSAPLLLVPRAGCLSRLSALNLTVPRGPAGAVTDRCRLLLGSPALSVTRPLCWQPAGGAVTVWRLERDPATLGAAVARAVRRWRPGEPPPSLAELVINQTLDVVFGQTDPFLVCRQLEGRLCTHLVPGVEDQLLQALAARHALRLRYLETPDGSWGGHSVTRFGIVTHPVEPSAAPTDPFSTLSGHLWTAIIASFTENDFRALCQQSQPRLPTGGRQRLLSAVWMTAAIIFCTCYTRDLVAHLSQPPSMWRVDSLADLVRRNYRVIVNHNSNSVLGWLEEQRRAGAGLRAWSRGRAHETLTAVSRHPARRLAFIGPEAKLLDIPKLLQLQTNGSLNDRLYVGRQHFLITPSAVGLRRGLPLARFLSSLVSWARDTGLIEAWQRRANSARETRAGLLRALYCREQGGRAAGCALPAPHRPLSLRHVQGVLVLLLAGLGSALAVFALELALVRWQRRRGLALVRWQRRRGPELPGPTGRAGPPNLARPGCTERRTGEGFDNLVIRETVT</sequence>
<evidence type="ECO:0000256" key="5">
    <source>
        <dbReference type="ARBA" id="ARBA00022989"/>
    </source>
</evidence>
<evidence type="ECO:0000256" key="3">
    <source>
        <dbReference type="ARBA" id="ARBA00022475"/>
    </source>
</evidence>
<comment type="similarity">
    <text evidence="2">Belongs to the glutamate-gated ion channel (TC 1.A.10.1) family.</text>
</comment>
<protein>
    <recommendedName>
        <fullName evidence="12">Ionotropic glutamate receptor C-terminal domain-containing protein</fullName>
    </recommendedName>
</protein>
<evidence type="ECO:0000256" key="6">
    <source>
        <dbReference type="ARBA" id="ARBA00023136"/>
    </source>
</evidence>
<keyword evidence="4 10" id="KW-0812">Transmembrane</keyword>
<feature type="signal peptide" evidence="11">
    <location>
        <begin position="1"/>
        <end position="19"/>
    </location>
</feature>
<evidence type="ECO:0000256" key="7">
    <source>
        <dbReference type="ARBA" id="ARBA00023170"/>
    </source>
</evidence>
<keyword evidence="8" id="KW-0325">Glycoprotein</keyword>
<evidence type="ECO:0000259" key="12">
    <source>
        <dbReference type="Pfam" id="PF00060"/>
    </source>
</evidence>
<feature type="chain" id="PRO_5025504491" description="Ionotropic glutamate receptor C-terminal domain-containing protein" evidence="11">
    <location>
        <begin position="20"/>
        <end position="604"/>
    </location>
</feature>
<dbReference type="Gene3D" id="1.10.287.70">
    <property type="match status" value="1"/>
</dbReference>
<proteinExistence type="inferred from homology"/>
<dbReference type="GO" id="GO:0050906">
    <property type="term" value="P:detection of stimulus involved in sensory perception"/>
    <property type="evidence" value="ECO:0007669"/>
    <property type="project" value="UniProtKB-ARBA"/>
</dbReference>
<feature type="domain" description="Ionotropic glutamate receptor C-terminal" evidence="12">
    <location>
        <begin position="298"/>
        <end position="533"/>
    </location>
</feature>
<dbReference type="AlphaFoldDB" id="A0A6A4V7F8"/>
<reference evidence="13 14" key="1">
    <citation type="submission" date="2019-07" db="EMBL/GenBank/DDBJ databases">
        <title>Draft genome assembly of a fouling barnacle, Amphibalanus amphitrite (Darwin, 1854): The first reference genome for Thecostraca.</title>
        <authorList>
            <person name="Kim W."/>
        </authorList>
    </citation>
    <scope>NUCLEOTIDE SEQUENCE [LARGE SCALE GENOMIC DNA]</scope>
    <source>
        <strain evidence="13">SNU_AA5</strain>
        <tissue evidence="13">Soma without cirri and trophi</tissue>
    </source>
</reference>
<comment type="subcellular location">
    <subcellularLocation>
        <location evidence="1">Cell membrane</location>
        <topology evidence="1">Multi-pass membrane protein</topology>
    </subcellularLocation>
</comment>
<feature type="transmembrane region" description="Helical" evidence="10">
    <location>
        <begin position="525"/>
        <end position="547"/>
    </location>
</feature>
<name>A0A6A4V7F8_AMPAM</name>
<dbReference type="GO" id="GO:0005886">
    <property type="term" value="C:plasma membrane"/>
    <property type="evidence" value="ECO:0007669"/>
    <property type="project" value="UniProtKB-SubCell"/>
</dbReference>
<dbReference type="PANTHER" id="PTHR42643">
    <property type="entry name" value="IONOTROPIC RECEPTOR 20A-RELATED"/>
    <property type="match status" value="1"/>
</dbReference>
<evidence type="ECO:0000256" key="9">
    <source>
        <dbReference type="SAM" id="MobiDB-lite"/>
    </source>
</evidence>
<keyword evidence="14" id="KW-1185">Reference proteome</keyword>
<evidence type="ECO:0000313" key="13">
    <source>
        <dbReference type="EMBL" id="KAF0289603.1"/>
    </source>
</evidence>
<dbReference type="GO" id="GO:0015276">
    <property type="term" value="F:ligand-gated monoatomic ion channel activity"/>
    <property type="evidence" value="ECO:0007669"/>
    <property type="project" value="InterPro"/>
</dbReference>
<accession>A0A6A4V7F8</accession>
<keyword evidence="3" id="KW-1003">Cell membrane</keyword>
<evidence type="ECO:0000256" key="10">
    <source>
        <dbReference type="SAM" id="Phobius"/>
    </source>
</evidence>
<evidence type="ECO:0000256" key="2">
    <source>
        <dbReference type="ARBA" id="ARBA00008685"/>
    </source>
</evidence>
<dbReference type="PANTHER" id="PTHR42643:SF24">
    <property type="entry name" value="IONOTROPIC RECEPTOR 60A"/>
    <property type="match status" value="1"/>
</dbReference>
<keyword evidence="6 10" id="KW-0472">Membrane</keyword>
<dbReference type="EMBL" id="VIIS01002022">
    <property type="protein sequence ID" value="KAF0289603.1"/>
    <property type="molecule type" value="Genomic_DNA"/>
</dbReference>
<dbReference type="Proteomes" id="UP000440578">
    <property type="component" value="Unassembled WGS sequence"/>
</dbReference>
<dbReference type="InterPro" id="IPR052192">
    <property type="entry name" value="Insect_Ionotropic_Sensory_Rcpt"/>
</dbReference>
<evidence type="ECO:0000313" key="14">
    <source>
        <dbReference type="Proteomes" id="UP000440578"/>
    </source>
</evidence>
<keyword evidence="5 10" id="KW-1133">Transmembrane helix</keyword>
<evidence type="ECO:0000256" key="4">
    <source>
        <dbReference type="ARBA" id="ARBA00022692"/>
    </source>
</evidence>
<comment type="caution">
    <text evidence="13">The sequence shown here is derived from an EMBL/GenBank/DDBJ whole genome shotgun (WGS) entry which is preliminary data.</text>
</comment>
<feature type="region of interest" description="Disordered" evidence="9">
    <location>
        <begin position="566"/>
        <end position="589"/>
    </location>
</feature>
<keyword evidence="11" id="KW-0732">Signal</keyword>
<evidence type="ECO:0000256" key="1">
    <source>
        <dbReference type="ARBA" id="ARBA00004651"/>
    </source>
</evidence>
<dbReference type="Pfam" id="PF00060">
    <property type="entry name" value="Lig_chan"/>
    <property type="match status" value="1"/>
</dbReference>
<evidence type="ECO:0000256" key="8">
    <source>
        <dbReference type="ARBA" id="ARBA00023180"/>
    </source>
</evidence>
<dbReference type="InterPro" id="IPR001320">
    <property type="entry name" value="Iontro_rcpt_C"/>
</dbReference>
<keyword evidence="7" id="KW-0675">Receptor</keyword>
<organism evidence="13 14">
    <name type="scientific">Amphibalanus amphitrite</name>
    <name type="common">Striped barnacle</name>
    <name type="synonym">Balanus amphitrite</name>
    <dbReference type="NCBI Taxonomy" id="1232801"/>
    <lineage>
        <taxon>Eukaryota</taxon>
        <taxon>Metazoa</taxon>
        <taxon>Ecdysozoa</taxon>
        <taxon>Arthropoda</taxon>
        <taxon>Crustacea</taxon>
        <taxon>Multicrustacea</taxon>
        <taxon>Cirripedia</taxon>
        <taxon>Thoracica</taxon>
        <taxon>Thoracicalcarea</taxon>
        <taxon>Balanomorpha</taxon>
        <taxon>Balanoidea</taxon>
        <taxon>Balanidae</taxon>
        <taxon>Amphibalaninae</taxon>
        <taxon>Amphibalanus</taxon>
    </lineage>
</organism>
<evidence type="ECO:0000256" key="11">
    <source>
        <dbReference type="SAM" id="SignalP"/>
    </source>
</evidence>